<evidence type="ECO:0000313" key="4">
    <source>
        <dbReference type="Proteomes" id="UP001142462"/>
    </source>
</evidence>
<dbReference type="EMBL" id="BSEJ01000012">
    <property type="protein sequence ID" value="GLJ62324.1"/>
    <property type="molecule type" value="Genomic_DNA"/>
</dbReference>
<keyword evidence="2" id="KW-1133">Transmembrane helix</keyword>
<evidence type="ECO:0008006" key="5">
    <source>
        <dbReference type="Google" id="ProtNLM"/>
    </source>
</evidence>
<gene>
    <name evidence="3" type="ORF">GCM10017576_24540</name>
</gene>
<feature type="compositionally biased region" description="Pro residues" evidence="1">
    <location>
        <begin position="8"/>
        <end position="38"/>
    </location>
</feature>
<sequence length="373" mass="38409">MTDDSTPDIPPAPASPPPQPPSAAPTPPPAPIPPYAAPPAPPYGAPPYGAQPTPPYGAQPAPPYGSPYAAYGAPPSAPGPRPGMALAITAIVLAGVGFVFALIPVVTGLSWLFLIAAIVVAIVALVRRAEGRGLSIAAIVVAVAGGIASIVVLVVSVFAAVGSFISSPPALGPTDLYEPPAESITVDIETTETAFGRLRGDDDYWWYVAVLEVPQSDVAYEYAFLDVEAHTADGDVLDAGSTPRTLLPGTTVVTGYFEAADEEIDGIEVIDPVVEEYDEAPIEEYGPLVVGELTDVSDEYSTAVEGVVTTEGTADIELAEVIVLARDADGAIFEVTTAYPDAAVTADEGAPFEALFTEVHPEGTTYEAYAAAF</sequence>
<reference evidence="3" key="1">
    <citation type="journal article" date="2014" name="Int. J. Syst. Evol. Microbiol.">
        <title>Complete genome sequence of Corynebacterium casei LMG S-19264T (=DSM 44701T), isolated from a smear-ripened cheese.</title>
        <authorList>
            <consortium name="US DOE Joint Genome Institute (JGI-PGF)"/>
            <person name="Walter F."/>
            <person name="Albersmeier A."/>
            <person name="Kalinowski J."/>
            <person name="Ruckert C."/>
        </authorList>
    </citation>
    <scope>NUCLEOTIDE SEQUENCE</scope>
    <source>
        <strain evidence="3">VKM Ac-1020</strain>
    </source>
</reference>
<proteinExistence type="predicted"/>
<keyword evidence="2" id="KW-0472">Membrane</keyword>
<feature type="transmembrane region" description="Helical" evidence="2">
    <location>
        <begin position="84"/>
        <end position="103"/>
    </location>
</feature>
<reference evidence="3" key="2">
    <citation type="submission" date="2023-01" db="EMBL/GenBank/DDBJ databases">
        <authorList>
            <person name="Sun Q."/>
            <person name="Evtushenko L."/>
        </authorList>
    </citation>
    <scope>NUCLEOTIDE SEQUENCE</scope>
    <source>
        <strain evidence="3">VKM Ac-1020</strain>
    </source>
</reference>
<keyword evidence="4" id="KW-1185">Reference proteome</keyword>
<evidence type="ECO:0000256" key="2">
    <source>
        <dbReference type="SAM" id="Phobius"/>
    </source>
</evidence>
<evidence type="ECO:0000313" key="3">
    <source>
        <dbReference type="EMBL" id="GLJ62324.1"/>
    </source>
</evidence>
<name>A0A9W6H549_9MICO</name>
<protein>
    <recommendedName>
        <fullName evidence="5">DUF4190 domain-containing protein</fullName>
    </recommendedName>
</protein>
<dbReference type="Proteomes" id="UP001142462">
    <property type="component" value="Unassembled WGS sequence"/>
</dbReference>
<comment type="caution">
    <text evidence="3">The sequence shown here is derived from an EMBL/GenBank/DDBJ whole genome shotgun (WGS) entry which is preliminary data.</text>
</comment>
<feature type="region of interest" description="Disordered" evidence="1">
    <location>
        <begin position="1"/>
        <end position="38"/>
    </location>
</feature>
<dbReference type="SUPFAM" id="SSF81995">
    <property type="entry name" value="beta-sandwich domain of Sec23/24"/>
    <property type="match status" value="1"/>
</dbReference>
<feature type="transmembrane region" description="Helical" evidence="2">
    <location>
        <begin position="138"/>
        <end position="165"/>
    </location>
</feature>
<keyword evidence="2" id="KW-0812">Transmembrane</keyword>
<feature type="transmembrane region" description="Helical" evidence="2">
    <location>
        <begin position="109"/>
        <end position="126"/>
    </location>
</feature>
<accession>A0A9W6H549</accession>
<organism evidence="3 4">
    <name type="scientific">Microbacterium barkeri</name>
    <dbReference type="NCBI Taxonomy" id="33917"/>
    <lineage>
        <taxon>Bacteria</taxon>
        <taxon>Bacillati</taxon>
        <taxon>Actinomycetota</taxon>
        <taxon>Actinomycetes</taxon>
        <taxon>Micrococcales</taxon>
        <taxon>Microbacteriaceae</taxon>
        <taxon>Microbacterium</taxon>
    </lineage>
</organism>
<dbReference type="AlphaFoldDB" id="A0A9W6H549"/>
<evidence type="ECO:0000256" key="1">
    <source>
        <dbReference type="SAM" id="MobiDB-lite"/>
    </source>
</evidence>
<dbReference type="RefSeq" id="WP_271174017.1">
    <property type="nucleotide sequence ID" value="NZ_BSEJ01000012.1"/>
</dbReference>